<organism evidence="1 2">
    <name type="scientific">Platanthera zijinensis</name>
    <dbReference type="NCBI Taxonomy" id="2320716"/>
    <lineage>
        <taxon>Eukaryota</taxon>
        <taxon>Viridiplantae</taxon>
        <taxon>Streptophyta</taxon>
        <taxon>Embryophyta</taxon>
        <taxon>Tracheophyta</taxon>
        <taxon>Spermatophyta</taxon>
        <taxon>Magnoliopsida</taxon>
        <taxon>Liliopsida</taxon>
        <taxon>Asparagales</taxon>
        <taxon>Orchidaceae</taxon>
        <taxon>Orchidoideae</taxon>
        <taxon>Orchideae</taxon>
        <taxon>Orchidinae</taxon>
        <taxon>Platanthera</taxon>
    </lineage>
</organism>
<keyword evidence="2" id="KW-1185">Reference proteome</keyword>
<sequence>MAIQSIFSFFFLSHFDFDFIFPFPFLISILFECSIRFHSEFGCWSDLGRLDIRT</sequence>
<comment type="caution">
    <text evidence="1">The sequence shown here is derived from an EMBL/GenBank/DDBJ whole genome shotgun (WGS) entry which is preliminary data.</text>
</comment>
<name>A0AAP0C1X5_9ASPA</name>
<reference evidence="1 2" key="1">
    <citation type="journal article" date="2022" name="Nat. Plants">
        <title>Genomes of leafy and leafless Platanthera orchids illuminate the evolution of mycoheterotrophy.</title>
        <authorList>
            <person name="Li M.H."/>
            <person name="Liu K.W."/>
            <person name="Li Z."/>
            <person name="Lu H.C."/>
            <person name="Ye Q.L."/>
            <person name="Zhang D."/>
            <person name="Wang J.Y."/>
            <person name="Li Y.F."/>
            <person name="Zhong Z.M."/>
            <person name="Liu X."/>
            <person name="Yu X."/>
            <person name="Liu D.K."/>
            <person name="Tu X.D."/>
            <person name="Liu B."/>
            <person name="Hao Y."/>
            <person name="Liao X.Y."/>
            <person name="Jiang Y.T."/>
            <person name="Sun W.H."/>
            <person name="Chen J."/>
            <person name="Chen Y.Q."/>
            <person name="Ai Y."/>
            <person name="Zhai J.W."/>
            <person name="Wu S.S."/>
            <person name="Zhou Z."/>
            <person name="Hsiao Y.Y."/>
            <person name="Wu W.L."/>
            <person name="Chen Y.Y."/>
            <person name="Lin Y.F."/>
            <person name="Hsu J.L."/>
            <person name="Li C.Y."/>
            <person name="Wang Z.W."/>
            <person name="Zhao X."/>
            <person name="Zhong W.Y."/>
            <person name="Ma X.K."/>
            <person name="Ma L."/>
            <person name="Huang J."/>
            <person name="Chen G.Z."/>
            <person name="Huang M.Z."/>
            <person name="Huang L."/>
            <person name="Peng D.H."/>
            <person name="Luo Y.B."/>
            <person name="Zou S.Q."/>
            <person name="Chen S.P."/>
            <person name="Lan S."/>
            <person name="Tsai W.C."/>
            <person name="Van de Peer Y."/>
            <person name="Liu Z.J."/>
        </authorList>
    </citation>
    <scope>NUCLEOTIDE SEQUENCE [LARGE SCALE GENOMIC DNA]</scope>
    <source>
        <strain evidence="1">Lor287</strain>
    </source>
</reference>
<gene>
    <name evidence="1" type="ORF">KSP39_PZI000827</name>
</gene>
<accession>A0AAP0C1X5</accession>
<protein>
    <submittedName>
        <fullName evidence="1">Uncharacterized protein</fullName>
    </submittedName>
</protein>
<dbReference type="EMBL" id="JBBWWQ010000001">
    <property type="protein sequence ID" value="KAK8956614.1"/>
    <property type="molecule type" value="Genomic_DNA"/>
</dbReference>
<proteinExistence type="predicted"/>
<evidence type="ECO:0000313" key="2">
    <source>
        <dbReference type="Proteomes" id="UP001418222"/>
    </source>
</evidence>
<dbReference type="AlphaFoldDB" id="A0AAP0C1X5"/>
<evidence type="ECO:0000313" key="1">
    <source>
        <dbReference type="EMBL" id="KAK8956614.1"/>
    </source>
</evidence>
<dbReference type="Proteomes" id="UP001418222">
    <property type="component" value="Unassembled WGS sequence"/>
</dbReference>